<sequence>MSGWLAGWLGHEVLADTRCLCQVTGLADSQRPIRGDSEQQDRLSSPSPSRPALPDIAFLLV</sequence>
<keyword evidence="3" id="KW-1185">Reference proteome</keyword>
<dbReference type="EMBL" id="VSRR010040535">
    <property type="protein sequence ID" value="MPC75180.1"/>
    <property type="molecule type" value="Genomic_DNA"/>
</dbReference>
<dbReference type="AlphaFoldDB" id="A0A5B7HRW2"/>
<organism evidence="2 3">
    <name type="scientific">Portunus trituberculatus</name>
    <name type="common">Swimming crab</name>
    <name type="synonym">Neptunus trituberculatus</name>
    <dbReference type="NCBI Taxonomy" id="210409"/>
    <lineage>
        <taxon>Eukaryota</taxon>
        <taxon>Metazoa</taxon>
        <taxon>Ecdysozoa</taxon>
        <taxon>Arthropoda</taxon>
        <taxon>Crustacea</taxon>
        <taxon>Multicrustacea</taxon>
        <taxon>Malacostraca</taxon>
        <taxon>Eumalacostraca</taxon>
        <taxon>Eucarida</taxon>
        <taxon>Decapoda</taxon>
        <taxon>Pleocyemata</taxon>
        <taxon>Brachyura</taxon>
        <taxon>Eubrachyura</taxon>
        <taxon>Portunoidea</taxon>
        <taxon>Portunidae</taxon>
        <taxon>Portuninae</taxon>
        <taxon>Portunus</taxon>
    </lineage>
</organism>
<proteinExistence type="predicted"/>
<name>A0A5B7HRW2_PORTR</name>
<evidence type="ECO:0000256" key="1">
    <source>
        <dbReference type="SAM" id="MobiDB-lite"/>
    </source>
</evidence>
<accession>A0A5B7HRW2</accession>
<feature type="compositionally biased region" description="Basic and acidic residues" evidence="1">
    <location>
        <begin position="31"/>
        <end position="41"/>
    </location>
</feature>
<protein>
    <submittedName>
        <fullName evidence="2">Uncharacterized protein</fullName>
    </submittedName>
</protein>
<evidence type="ECO:0000313" key="2">
    <source>
        <dbReference type="EMBL" id="MPC75180.1"/>
    </source>
</evidence>
<comment type="caution">
    <text evidence="2">The sequence shown here is derived from an EMBL/GenBank/DDBJ whole genome shotgun (WGS) entry which is preliminary data.</text>
</comment>
<feature type="compositionally biased region" description="Low complexity" evidence="1">
    <location>
        <begin position="42"/>
        <end position="51"/>
    </location>
</feature>
<feature type="region of interest" description="Disordered" evidence="1">
    <location>
        <begin position="30"/>
        <end position="51"/>
    </location>
</feature>
<gene>
    <name evidence="2" type="ORF">E2C01_069564</name>
</gene>
<evidence type="ECO:0000313" key="3">
    <source>
        <dbReference type="Proteomes" id="UP000324222"/>
    </source>
</evidence>
<reference evidence="2 3" key="1">
    <citation type="submission" date="2019-05" db="EMBL/GenBank/DDBJ databases">
        <title>Another draft genome of Portunus trituberculatus and its Hox gene families provides insights of decapod evolution.</title>
        <authorList>
            <person name="Jeong J.-H."/>
            <person name="Song I."/>
            <person name="Kim S."/>
            <person name="Choi T."/>
            <person name="Kim D."/>
            <person name="Ryu S."/>
            <person name="Kim W."/>
        </authorList>
    </citation>
    <scope>NUCLEOTIDE SEQUENCE [LARGE SCALE GENOMIC DNA]</scope>
    <source>
        <tissue evidence="2">Muscle</tissue>
    </source>
</reference>
<dbReference type="Proteomes" id="UP000324222">
    <property type="component" value="Unassembled WGS sequence"/>
</dbReference>